<evidence type="ECO:0000256" key="1">
    <source>
        <dbReference type="SAM" id="Phobius"/>
    </source>
</evidence>
<dbReference type="Proteomes" id="UP000242329">
    <property type="component" value="Unassembled WGS sequence"/>
</dbReference>
<dbReference type="PANTHER" id="PTHR34821:SF2">
    <property type="entry name" value="INNER MEMBRANE PROTEIN YDCZ"/>
    <property type="match status" value="1"/>
</dbReference>
<keyword evidence="1" id="KW-0472">Membrane</keyword>
<keyword evidence="2" id="KW-0732">Signal</keyword>
<dbReference type="PANTHER" id="PTHR34821">
    <property type="entry name" value="INNER MEMBRANE PROTEIN YDCZ"/>
    <property type="match status" value="1"/>
</dbReference>
<feature type="transmembrane region" description="Helical" evidence="1">
    <location>
        <begin position="128"/>
        <end position="146"/>
    </location>
</feature>
<evidence type="ECO:0000256" key="2">
    <source>
        <dbReference type="SAM" id="SignalP"/>
    </source>
</evidence>
<gene>
    <name evidence="3" type="ORF">SAMN02745221_01450</name>
</gene>
<feature type="transmembrane region" description="Helical" evidence="1">
    <location>
        <begin position="68"/>
        <end position="87"/>
    </location>
</feature>
<organism evidence="3 4">
    <name type="scientific">Thermosyntropha lipolytica DSM 11003</name>
    <dbReference type="NCBI Taxonomy" id="1123382"/>
    <lineage>
        <taxon>Bacteria</taxon>
        <taxon>Bacillati</taxon>
        <taxon>Bacillota</taxon>
        <taxon>Clostridia</taxon>
        <taxon>Eubacteriales</taxon>
        <taxon>Syntrophomonadaceae</taxon>
        <taxon>Thermosyntropha</taxon>
    </lineage>
</organism>
<protein>
    <submittedName>
        <fullName evidence="3">Transporter family-2 protein</fullName>
    </submittedName>
</protein>
<dbReference type="Pfam" id="PF04657">
    <property type="entry name" value="DMT_YdcZ"/>
    <property type="match status" value="1"/>
</dbReference>
<proteinExistence type="predicted"/>
<feature type="transmembrane region" description="Helical" evidence="1">
    <location>
        <begin position="93"/>
        <end position="116"/>
    </location>
</feature>
<feature type="signal peptide" evidence="2">
    <location>
        <begin position="1"/>
        <end position="18"/>
    </location>
</feature>
<evidence type="ECO:0000313" key="4">
    <source>
        <dbReference type="Proteomes" id="UP000242329"/>
    </source>
</evidence>
<reference evidence="4" key="1">
    <citation type="submission" date="2016-11" db="EMBL/GenBank/DDBJ databases">
        <authorList>
            <person name="Varghese N."/>
            <person name="Submissions S."/>
        </authorList>
    </citation>
    <scope>NUCLEOTIDE SEQUENCE [LARGE SCALE GENOMIC DNA]</scope>
    <source>
        <strain evidence="4">DSM 11003</strain>
    </source>
</reference>
<name>A0A1M5PEG3_9FIRM</name>
<keyword evidence="1" id="KW-1133">Transmembrane helix</keyword>
<sequence length="147" mass="15490">MHNLFFLALAALSGAAMALQGTFNAALGKVLGIWHSTLLVHIIGTVSTLIIMLIIGAKMSNFSKIAQVPWYAFLGGLLNVVIIYAVARSIPKIGVGNATTAIIVAQVLTAVLIDALGAFGMKKYEFHYLDLLGIALLAAGARILLID</sequence>
<keyword evidence="4" id="KW-1185">Reference proteome</keyword>
<evidence type="ECO:0000313" key="3">
    <source>
        <dbReference type="EMBL" id="SHH00140.1"/>
    </source>
</evidence>
<dbReference type="AlphaFoldDB" id="A0A1M5PEG3"/>
<dbReference type="OrthoDB" id="9789346at2"/>
<accession>A0A1M5PEG3</accession>
<dbReference type="RefSeq" id="WP_073092162.1">
    <property type="nucleotide sequence ID" value="NZ_FQWY01000022.1"/>
</dbReference>
<feature type="chain" id="PRO_5039356427" evidence="2">
    <location>
        <begin position="19"/>
        <end position="147"/>
    </location>
</feature>
<dbReference type="GO" id="GO:0005886">
    <property type="term" value="C:plasma membrane"/>
    <property type="evidence" value="ECO:0007669"/>
    <property type="project" value="TreeGrafter"/>
</dbReference>
<dbReference type="InterPro" id="IPR006750">
    <property type="entry name" value="YdcZ"/>
</dbReference>
<dbReference type="EMBL" id="FQWY01000022">
    <property type="protein sequence ID" value="SHH00140.1"/>
    <property type="molecule type" value="Genomic_DNA"/>
</dbReference>
<keyword evidence="1" id="KW-0812">Transmembrane</keyword>
<feature type="transmembrane region" description="Helical" evidence="1">
    <location>
        <begin position="34"/>
        <end position="56"/>
    </location>
</feature>
<dbReference type="STRING" id="1123382.SAMN02745221_01450"/>